<reference evidence="14 15" key="1">
    <citation type="journal article" date="2014" name="Genome Biol. Evol.">
        <title>The secreted proteins of Achlya hypogyna and Thraustotheca clavata identify the ancestral oomycete secretome and reveal gene acquisitions by horizontal gene transfer.</title>
        <authorList>
            <person name="Misner I."/>
            <person name="Blouin N."/>
            <person name="Leonard G."/>
            <person name="Richards T.A."/>
            <person name="Lane C.E."/>
        </authorList>
    </citation>
    <scope>NUCLEOTIDE SEQUENCE [LARGE SCALE GENOMIC DNA]</scope>
    <source>
        <strain evidence="14 15">ATCC 34112</strain>
    </source>
</reference>
<dbReference type="Pfam" id="PF01212">
    <property type="entry name" value="Beta_elim_lyase"/>
    <property type="match status" value="1"/>
</dbReference>
<dbReference type="InterPro" id="IPR008927">
    <property type="entry name" value="6-PGluconate_DH-like_C_sf"/>
</dbReference>
<keyword evidence="15" id="KW-1185">Reference proteome</keyword>
<dbReference type="Gene3D" id="3.90.1150.10">
    <property type="entry name" value="Aspartate Aminotransferase, domain 1"/>
    <property type="match status" value="1"/>
</dbReference>
<dbReference type="Pfam" id="PF01210">
    <property type="entry name" value="NAD_Gly3P_dh_N"/>
    <property type="match status" value="1"/>
</dbReference>
<dbReference type="SUPFAM" id="SSF53383">
    <property type="entry name" value="PLP-dependent transferases"/>
    <property type="match status" value="1"/>
</dbReference>
<dbReference type="InterPro" id="IPR013761">
    <property type="entry name" value="SAM/pointed_sf"/>
</dbReference>
<dbReference type="InterPro" id="IPR006168">
    <property type="entry name" value="G3P_DH_NAD-dep"/>
</dbReference>
<dbReference type="GO" id="GO:0141152">
    <property type="term" value="F:glycerol-3-phosphate dehydrogenase (NAD+) activity"/>
    <property type="evidence" value="ECO:0007669"/>
    <property type="project" value="UniProtKB-UniRule"/>
</dbReference>
<evidence type="ECO:0000313" key="14">
    <source>
        <dbReference type="EMBL" id="OQS01933.1"/>
    </source>
</evidence>
<protein>
    <recommendedName>
        <fullName evidence="9">Glycerol-3-phosphate dehydrogenase [NAD(+)]</fullName>
        <ecNumber evidence="9">1.1.1.8</ecNumber>
    </recommendedName>
</protein>
<evidence type="ECO:0000256" key="10">
    <source>
        <dbReference type="SAM" id="MobiDB-lite"/>
    </source>
</evidence>
<dbReference type="Pfam" id="PF07479">
    <property type="entry name" value="NAD_Gly3P_dh_C"/>
    <property type="match status" value="1"/>
</dbReference>
<evidence type="ECO:0000256" key="6">
    <source>
        <dbReference type="ARBA" id="ARBA00048683"/>
    </source>
</evidence>
<feature type="domain" description="Aromatic amino acid beta-eliminating lyase/threonine aldolase" evidence="12">
    <location>
        <begin position="46"/>
        <end position="253"/>
    </location>
</feature>
<feature type="region of interest" description="Disordered" evidence="10">
    <location>
        <begin position="743"/>
        <end position="762"/>
    </location>
</feature>
<proteinExistence type="inferred from homology"/>
<keyword evidence="3" id="KW-0663">Pyridoxal phosphate</keyword>
<feature type="repeat" description="ARM" evidence="7">
    <location>
        <begin position="1136"/>
        <end position="1180"/>
    </location>
</feature>
<dbReference type="InterPro" id="IPR015424">
    <property type="entry name" value="PyrdxlP-dep_Trfase"/>
</dbReference>
<dbReference type="InterPro" id="IPR011989">
    <property type="entry name" value="ARM-like"/>
</dbReference>
<dbReference type="Gene3D" id="3.40.50.720">
    <property type="entry name" value="NAD(P)-binding Rossmann-like Domain"/>
    <property type="match status" value="1"/>
</dbReference>
<organism evidence="14 15">
    <name type="scientific">Thraustotheca clavata</name>
    <dbReference type="NCBI Taxonomy" id="74557"/>
    <lineage>
        <taxon>Eukaryota</taxon>
        <taxon>Sar</taxon>
        <taxon>Stramenopiles</taxon>
        <taxon>Oomycota</taxon>
        <taxon>Saprolegniomycetes</taxon>
        <taxon>Saprolegniales</taxon>
        <taxon>Achlyaceae</taxon>
        <taxon>Thraustotheca</taxon>
    </lineage>
</organism>
<evidence type="ECO:0000256" key="2">
    <source>
        <dbReference type="ARBA" id="ARBA00011009"/>
    </source>
</evidence>
<dbReference type="PRINTS" id="PR00077">
    <property type="entry name" value="GPDHDRGNASE"/>
</dbReference>
<feature type="domain" description="Glycerol-3-phosphate dehydrogenase NAD-dependent N-terminal" evidence="11">
    <location>
        <begin position="1344"/>
        <end position="1507"/>
    </location>
</feature>
<dbReference type="STRING" id="74557.A0A1V9ZV86"/>
<evidence type="ECO:0000259" key="13">
    <source>
        <dbReference type="Pfam" id="PF07479"/>
    </source>
</evidence>
<evidence type="ECO:0000259" key="11">
    <source>
        <dbReference type="Pfam" id="PF01210"/>
    </source>
</evidence>
<evidence type="ECO:0000256" key="3">
    <source>
        <dbReference type="ARBA" id="ARBA00022898"/>
    </source>
</evidence>
<dbReference type="GO" id="GO:0005829">
    <property type="term" value="C:cytosol"/>
    <property type="evidence" value="ECO:0007669"/>
    <property type="project" value="TreeGrafter"/>
</dbReference>
<comment type="caution">
    <text evidence="14">The sequence shown here is derived from an EMBL/GenBank/DDBJ whole genome shotgun (WGS) entry which is preliminary data.</text>
</comment>
<dbReference type="FunFam" id="3.40.50.720:FF:000365">
    <property type="entry name" value="Glycerol-3-phosphate dehydrogenase [NAD(+)]"/>
    <property type="match status" value="1"/>
</dbReference>
<dbReference type="Proteomes" id="UP000243217">
    <property type="component" value="Unassembled WGS sequence"/>
</dbReference>
<dbReference type="Gene3D" id="1.10.1040.10">
    <property type="entry name" value="N-(1-d-carboxylethyl)-l-norvaline Dehydrogenase, domain 2"/>
    <property type="match status" value="1"/>
</dbReference>
<dbReference type="PANTHER" id="PTHR11728:SF8">
    <property type="entry name" value="GLYCEROL-3-PHOSPHATE DEHYDROGENASE [NAD(+)]-RELATED"/>
    <property type="match status" value="1"/>
</dbReference>
<gene>
    <name evidence="14" type="ORF">THRCLA_05647</name>
</gene>
<dbReference type="GO" id="GO:0016829">
    <property type="term" value="F:lyase activity"/>
    <property type="evidence" value="ECO:0007669"/>
    <property type="project" value="InterPro"/>
</dbReference>
<evidence type="ECO:0000256" key="1">
    <source>
        <dbReference type="ARBA" id="ARBA00001933"/>
    </source>
</evidence>
<dbReference type="NCBIfam" id="TIGR03376">
    <property type="entry name" value="glycerol3P_DH"/>
    <property type="match status" value="1"/>
</dbReference>
<accession>A0A1V9ZV86</accession>
<dbReference type="Gene3D" id="1.25.10.10">
    <property type="entry name" value="Leucine-rich Repeat Variant"/>
    <property type="match status" value="1"/>
</dbReference>
<dbReference type="EMBL" id="JNBS01001327">
    <property type="protein sequence ID" value="OQS01933.1"/>
    <property type="molecule type" value="Genomic_DNA"/>
</dbReference>
<dbReference type="PANTHER" id="PTHR11728">
    <property type="entry name" value="GLYCEROL-3-PHOSPHATE DEHYDROGENASE"/>
    <property type="match status" value="1"/>
</dbReference>
<dbReference type="SUPFAM" id="SSF48179">
    <property type="entry name" value="6-phosphogluconate dehydrogenase C-terminal domain-like"/>
    <property type="match status" value="1"/>
</dbReference>
<feature type="domain" description="Glycerol-3-phosphate dehydrogenase NAD-dependent C-terminal" evidence="13">
    <location>
        <begin position="1531"/>
        <end position="1677"/>
    </location>
</feature>
<keyword evidence="5 8" id="KW-0520">NAD</keyword>
<dbReference type="FunFam" id="1.10.1040.10:FF:000004">
    <property type="entry name" value="Glycerol-3-phosphate dehydrogenase [NAD(+)]"/>
    <property type="match status" value="1"/>
</dbReference>
<dbReference type="InterPro" id="IPR035897">
    <property type="entry name" value="Toll_tir_struct_dom_sf"/>
</dbReference>
<evidence type="ECO:0000256" key="4">
    <source>
        <dbReference type="ARBA" id="ARBA00023002"/>
    </source>
</evidence>
<dbReference type="Gene3D" id="1.10.150.50">
    <property type="entry name" value="Transcription Factor, Ets-1"/>
    <property type="match status" value="1"/>
</dbReference>
<evidence type="ECO:0000313" key="15">
    <source>
        <dbReference type="Proteomes" id="UP000243217"/>
    </source>
</evidence>
<dbReference type="InterPro" id="IPR006109">
    <property type="entry name" value="G3P_DH_NAD-dep_C"/>
</dbReference>
<dbReference type="GO" id="GO:0006520">
    <property type="term" value="P:amino acid metabolic process"/>
    <property type="evidence" value="ECO:0007669"/>
    <property type="project" value="InterPro"/>
</dbReference>
<evidence type="ECO:0000256" key="8">
    <source>
        <dbReference type="RuleBase" id="RU000437"/>
    </source>
</evidence>
<dbReference type="InterPro" id="IPR036291">
    <property type="entry name" value="NAD(P)-bd_dom_sf"/>
</dbReference>
<dbReference type="PROSITE" id="PS00957">
    <property type="entry name" value="NAD_G3PDH"/>
    <property type="match status" value="1"/>
</dbReference>
<dbReference type="InterPro" id="IPR017751">
    <property type="entry name" value="G3P_DH_NAD-dep_euk"/>
</dbReference>
<name>A0A1V9ZV86_9STRA</name>
<dbReference type="SUPFAM" id="SSF51735">
    <property type="entry name" value="NAD(P)-binding Rossmann-fold domains"/>
    <property type="match status" value="1"/>
</dbReference>
<dbReference type="InterPro" id="IPR015421">
    <property type="entry name" value="PyrdxlP-dep_Trfase_major"/>
</dbReference>
<dbReference type="SUPFAM" id="SSF52200">
    <property type="entry name" value="Toll/Interleukin receptor TIR domain"/>
    <property type="match status" value="1"/>
</dbReference>
<dbReference type="Gene3D" id="3.40.50.10140">
    <property type="entry name" value="Toll/interleukin-1 receptor homology (TIR) domain"/>
    <property type="match status" value="1"/>
</dbReference>
<feature type="compositionally biased region" description="Polar residues" evidence="10">
    <location>
        <begin position="743"/>
        <end position="756"/>
    </location>
</feature>
<evidence type="ECO:0000256" key="9">
    <source>
        <dbReference type="RuleBase" id="RU361243"/>
    </source>
</evidence>
<dbReference type="GO" id="GO:0005975">
    <property type="term" value="P:carbohydrate metabolic process"/>
    <property type="evidence" value="ECO:0007669"/>
    <property type="project" value="InterPro"/>
</dbReference>
<dbReference type="InterPro" id="IPR013328">
    <property type="entry name" value="6PGD_dom2"/>
</dbReference>
<dbReference type="InterPro" id="IPR001597">
    <property type="entry name" value="ArAA_b-elim_lyase/Thr_aldolase"/>
</dbReference>
<dbReference type="GO" id="GO:0046168">
    <property type="term" value="P:glycerol-3-phosphate catabolic process"/>
    <property type="evidence" value="ECO:0007669"/>
    <property type="project" value="UniProtKB-UniRule"/>
</dbReference>
<dbReference type="OrthoDB" id="206755at2759"/>
<evidence type="ECO:0000256" key="5">
    <source>
        <dbReference type="ARBA" id="ARBA00023027"/>
    </source>
</evidence>
<dbReference type="GO" id="GO:0042803">
    <property type="term" value="F:protein homodimerization activity"/>
    <property type="evidence" value="ECO:0007669"/>
    <property type="project" value="InterPro"/>
</dbReference>
<dbReference type="InterPro" id="IPR015422">
    <property type="entry name" value="PyrdxlP-dep_Trfase_small"/>
</dbReference>
<keyword evidence="4 8" id="KW-0560">Oxidoreductase</keyword>
<dbReference type="GO" id="GO:0051287">
    <property type="term" value="F:NAD binding"/>
    <property type="evidence" value="ECO:0007669"/>
    <property type="project" value="UniProtKB-UniRule"/>
</dbReference>
<dbReference type="Gene3D" id="3.40.640.10">
    <property type="entry name" value="Type I PLP-dependent aspartate aminotransferase-like (Major domain)"/>
    <property type="match status" value="1"/>
</dbReference>
<dbReference type="InterPro" id="IPR011128">
    <property type="entry name" value="G3P_DH_NAD-dep_N"/>
</dbReference>
<sequence>MSAPLIDLRLSYIPKPPTAVLTNLSEACTTLGVDTFDFYGDYSSETSWLQKFQDEVATRLGMEAGLFVPSGVMAQSIMLKVKQAQTGRDSFVVRYNSHYLLHEQESYKHLLHMEARIIPASDDEFQLAPTYEDVQPFLQNEDPSQLPAAISLELPEREIGGKCIHFDDLVRISEAARANGIAVHMDGARLWEAESYYAAEGHSLHELCALFDTVYVSFYKGLGGLSGAMLLGSNAFITDSKVWLRRFGGNLYTQLPFALSGWNGFRKFDFPAFEARRIQLQIVVAAVSAALLELEPSNIVLFDPPVPEVPLVHVHVNGTPEKIKQAQESAEAKTGIRCINMVRPYKTGAGVILPHRHYFELNMGEGNIGIPVESWVTACNRDQKLLMGAGSSHTLLSDSPAFAKFTAEQLSTFVSNLGPEFDIYSKEILAQGIDGAKILTLTETDVMTACRVVDPNHVTTMLYHLKQHKPQLVQQVSTSSVNSRKSAKPKRKSLGRENAITMAADAVRAEVQQAVLASIEASTETSVQVVTPTTISNHVVEHVVTPTTLSNHVVEQTPVTPLDLTKQESIRLMDSIPNFKAPLPAITPPKSTLLGEGSIKQLSVDNSVKVGEQPQKVGGIQRDPSQRRIKRRISIGHTVHGKELVEASIAKTQQNILSDLETSFQPTAVSLQKPSPGKNDQVVLTKIAPIDKEPTTTLTPIATKNDEVVILTDHKDGSRKNGLKNSTSLKDLNLQSKQELALNPLTTTNQTATLSDDGSPKHGLRPVMSLHTMNRDHYYHTPGNGFDPNLSHYHAYFSYAVGKDSTCRVIRERIARVHKLLLDNHIVVWYDAEKSATENALIQQGLVHSSVVIVFVTRHYMNLVNSDGQLESCQYEFSLALYTKTVDRMIFIVLEDEMKRYDCLSGEFRIIIGEQDCMDFTHDEYYEEACQELAEKILETDRRLPRPVEAGVIEGMGVSTLMALLKQEHQPWEVSERVLKRLIVLATASSVYADKMLTKGILPILVHFVKLDPSDEELPREAELSILLLKILARSSGVLRRKILLAIQDMSLLTSFTAYLTVGEGFTKEHTAGLIRNLFVVGGIKAFDKSDGFRQTIASLLKMLSSGTMLQQYEAGAALCAISLNREYQSLLVEESAIPICMRKLTTTTTHETVRDKAAQVLRYLSGTEDNQREIGSEGGIVAFLTLLKSGTHSQRDTSAAALNWLMECSDNRSRLVKENGILTLLNYVVRGRKFVRQQTLSALSKLAPHAEYQIPLAKAGLLGPCVAILGVGNDSQKTAACIILTALASTDLLHIMKDAISPVVNLYCEGTVPQKKAAKLVLEKLSHHKLFKEQIVSLVKEVLVGSGNWGSAIARIVGDNITQNPQLFEPILNMWVFEEMVNGQKLTEIINTEHENVKYLPGYKLPDNVVAVPDLKEATLGAHILIFCVPHQFLGRMLPQIKEQGLEPNCCAVSLIKGIDFNDRGVVLVSDIIRSALGIDCSVLMGANVANEVAAGDFCESTLGCTGVQEGALLRHLFHAPTFHVNIAMDPNGVELCGALKNVVALGAGFCDGLGYGGNTKAAIIRLGLIEMKKFCYRFFDGIKEDTFFESCGVADLITTCFGGRNRKCAELFVKDHGVEWETLENTVLNGQKLQGTWTAKEVYHILEKTYAVNDFPLFVAIYRIAFEGADPKTITNL</sequence>
<dbReference type="InterPro" id="IPR016024">
    <property type="entry name" value="ARM-type_fold"/>
</dbReference>
<dbReference type="PROSITE" id="PS50176">
    <property type="entry name" value="ARM_REPEAT"/>
    <property type="match status" value="1"/>
</dbReference>
<evidence type="ECO:0000256" key="7">
    <source>
        <dbReference type="PROSITE-ProRule" id="PRU00259"/>
    </source>
</evidence>
<comment type="similarity">
    <text evidence="2 8">Belongs to the NAD-dependent glycerol-3-phosphate dehydrogenase family.</text>
</comment>
<dbReference type="EC" id="1.1.1.8" evidence="9"/>
<dbReference type="SUPFAM" id="SSF48371">
    <property type="entry name" value="ARM repeat"/>
    <property type="match status" value="1"/>
</dbReference>
<dbReference type="InterPro" id="IPR000225">
    <property type="entry name" value="Armadillo"/>
</dbReference>
<evidence type="ECO:0000259" key="12">
    <source>
        <dbReference type="Pfam" id="PF01212"/>
    </source>
</evidence>
<comment type="cofactor">
    <cofactor evidence="1">
        <name>pyridoxal 5'-phosphate</name>
        <dbReference type="ChEBI" id="CHEBI:597326"/>
    </cofactor>
</comment>
<comment type="catalytic activity">
    <reaction evidence="6 9">
        <text>sn-glycerol 3-phosphate + NAD(+) = dihydroxyacetone phosphate + NADH + H(+)</text>
        <dbReference type="Rhea" id="RHEA:11092"/>
        <dbReference type="ChEBI" id="CHEBI:15378"/>
        <dbReference type="ChEBI" id="CHEBI:57540"/>
        <dbReference type="ChEBI" id="CHEBI:57597"/>
        <dbReference type="ChEBI" id="CHEBI:57642"/>
        <dbReference type="ChEBI" id="CHEBI:57945"/>
        <dbReference type="EC" id="1.1.1.8"/>
    </reaction>
</comment>